<organism evidence="2">
    <name type="scientific">Phaffia rhodozyma</name>
    <name type="common">Yeast</name>
    <name type="synonym">Xanthophyllomyces dendrorhous</name>
    <dbReference type="NCBI Taxonomy" id="264483"/>
    <lineage>
        <taxon>Eukaryota</taxon>
        <taxon>Fungi</taxon>
        <taxon>Dikarya</taxon>
        <taxon>Basidiomycota</taxon>
        <taxon>Agaricomycotina</taxon>
        <taxon>Tremellomycetes</taxon>
        <taxon>Cystofilobasidiales</taxon>
        <taxon>Mrakiaceae</taxon>
        <taxon>Phaffia</taxon>
    </lineage>
</organism>
<feature type="compositionally biased region" description="Basic and acidic residues" evidence="1">
    <location>
        <begin position="472"/>
        <end position="482"/>
    </location>
</feature>
<evidence type="ECO:0000313" key="2">
    <source>
        <dbReference type="EMBL" id="CDZ97033.1"/>
    </source>
</evidence>
<feature type="compositionally biased region" description="Pro residues" evidence="1">
    <location>
        <begin position="512"/>
        <end position="527"/>
    </location>
</feature>
<feature type="region of interest" description="Disordered" evidence="1">
    <location>
        <begin position="808"/>
        <end position="850"/>
    </location>
</feature>
<sequence length="850" mass="90585">MSFPNPPTYASSTSACYAPSRLTSHPFASVSIADLPPLAEPVSILLAPLPHSSSFLIGTLGERDSKAYIEGEVMMKGLSSAIRELSVTITLNLSTPTTTPQILFRRSQLIPPCANTSLTPSGSMATLTHVTAPRQSFRIPIPSDLPQCLHHPSISLAYSLSVSLTLYHPTSSALEMYQSRSSTAVSSNSEGLLVITETMEFHLCPNGDHADSDHPAPYLAQIPPPSFLPSPILIGFPKIRVRKTETLRLWIEIPIPLQTEALRTGAVLRNVRAELWRVVTVHHGARQPGEPTRTPRGPSSVATTLDSSDSDQSTSSTLLTSTGSSCRFSLTSPIRLRLSLHPPLSPSSSYQLTCGHLTLSTRPWSENGWVEIRFWVKVMVGFIGGRVDELEYEREIQVLGDLVDIEGEEAERTTTEPASSSITENSTSSKQSMWQGVTIREGSAGGSSSLATDSSQPGPPVQQEDPPPFLVRDPHPRSDHRYASSSSQGTPQPPSSVGQPATYHRISSSSLNPPPFSELPPLPPPAFQPDSPTAVAPPSFQEYINQTPTGSVPSYPQPPRFQPSPSSTPSVPAPHHLASDLVVPSSTIQSPYVPSLSLSALDFIDPANLPATWVEYDGYEVFSDPPPDLSVAYGSTSSIDPPLEGERPSLLAAEVESMLNSMAAGEEVAPTMQRGVPASVVGEVVDALVMSRSSGAANAESNGVGIIGREGGGGGTRGTSPIRGIIRDEERRGERMDDPNDLPPIFGDVETNRIGSREHRLETLLGNPLTGGAHLTTLSVGPHERVEEAPALESVQLQQIQTGLAVNSIEGGGVPPPYMGEGRSIEGGVQRVDDPSSNVGAGTEQLPSYS</sequence>
<reference evidence="2" key="1">
    <citation type="submission" date="2014-08" db="EMBL/GenBank/DDBJ databases">
        <authorList>
            <person name="Sharma Rahul"/>
            <person name="Thines Marco"/>
        </authorList>
    </citation>
    <scope>NUCLEOTIDE SEQUENCE</scope>
</reference>
<feature type="compositionally biased region" description="Polar residues" evidence="1">
    <location>
        <begin position="542"/>
        <end position="552"/>
    </location>
</feature>
<feature type="compositionally biased region" description="Low complexity" evidence="1">
    <location>
        <begin position="419"/>
        <end position="432"/>
    </location>
</feature>
<feature type="compositionally biased region" description="Pro residues" evidence="1">
    <location>
        <begin position="457"/>
        <end position="469"/>
    </location>
</feature>
<feature type="compositionally biased region" description="Low complexity" evidence="1">
    <location>
        <begin position="303"/>
        <end position="324"/>
    </location>
</feature>
<evidence type="ECO:0000256" key="1">
    <source>
        <dbReference type="SAM" id="MobiDB-lite"/>
    </source>
</evidence>
<feature type="region of interest" description="Disordered" evidence="1">
    <location>
        <begin position="407"/>
        <end position="575"/>
    </location>
</feature>
<protein>
    <submittedName>
        <fullName evidence="2">Uncharacterized protein</fullName>
    </submittedName>
</protein>
<name>A0A0F7SH30_PHARH</name>
<accession>A0A0F7SH30</accession>
<dbReference type="AlphaFoldDB" id="A0A0F7SH30"/>
<feature type="compositionally biased region" description="Low complexity" evidence="1">
    <location>
        <begin position="563"/>
        <end position="574"/>
    </location>
</feature>
<dbReference type="EMBL" id="LN483167">
    <property type="protein sequence ID" value="CDZ97033.1"/>
    <property type="molecule type" value="Genomic_DNA"/>
</dbReference>
<feature type="region of interest" description="Disordered" evidence="1">
    <location>
        <begin position="284"/>
        <end position="324"/>
    </location>
</feature>
<feature type="compositionally biased region" description="Polar residues" evidence="1">
    <location>
        <begin position="446"/>
        <end position="455"/>
    </location>
</feature>
<proteinExistence type="predicted"/>
<feature type="compositionally biased region" description="Polar residues" evidence="1">
    <location>
        <begin position="835"/>
        <end position="850"/>
    </location>
</feature>
<feature type="compositionally biased region" description="Low complexity" evidence="1">
    <location>
        <begin position="484"/>
        <end position="500"/>
    </location>
</feature>